<reference evidence="2" key="1">
    <citation type="journal article" date="2014" name="Nat. Genet.">
        <title>The genome of the stress-tolerant wild tomato species Solanum pennellii.</title>
        <authorList>
            <person name="Bolger A."/>
            <person name="Scossa F."/>
            <person name="Bolger M.E."/>
            <person name="Lanz C."/>
            <person name="Maumus F."/>
            <person name="Tohge T."/>
            <person name="Quesneville H."/>
            <person name="Alseekh S."/>
            <person name="Sorensen I."/>
            <person name="Lichtenstein G."/>
            <person name="Fich E.A."/>
            <person name="Conte M."/>
            <person name="Keller H."/>
            <person name="Schneeberger K."/>
            <person name="Schwacke R."/>
            <person name="Ofner I."/>
            <person name="Vrebalov J."/>
            <person name="Xu Y."/>
            <person name="Osorio S."/>
            <person name="Aflitos S.A."/>
            <person name="Schijlen E."/>
            <person name="Jimenez-Gomez J.M."/>
            <person name="Ryngajllo M."/>
            <person name="Kimura S."/>
            <person name="Kumar R."/>
            <person name="Koenig D."/>
            <person name="Headland L.R."/>
            <person name="Maloof J.N."/>
            <person name="Sinha N."/>
            <person name="van Ham R.C."/>
            <person name="Lankhorst R.K."/>
            <person name="Mao L."/>
            <person name="Vogel A."/>
            <person name="Arsova B."/>
            <person name="Panstruga R."/>
            <person name="Fei Z."/>
            <person name="Rose J.K."/>
            <person name="Zamir D."/>
            <person name="Carrari F."/>
            <person name="Giovannoni J.J."/>
            <person name="Weigel D."/>
            <person name="Usadel B."/>
            <person name="Fernie A.R."/>
        </authorList>
    </citation>
    <scope>NUCLEOTIDE SEQUENCE [LARGE SCALE GENOMIC DNA]</scope>
    <source>
        <strain evidence="2">cv. LA0716</strain>
    </source>
</reference>
<keyword evidence="2" id="KW-1185">Reference proteome</keyword>
<reference evidence="3" key="2">
    <citation type="submission" date="2025-08" db="UniProtKB">
        <authorList>
            <consortium name="RefSeq"/>
        </authorList>
    </citation>
    <scope>IDENTIFICATION</scope>
</reference>
<dbReference type="Proteomes" id="UP000694930">
    <property type="component" value="Chromosome 6"/>
</dbReference>
<evidence type="ECO:0000313" key="3">
    <source>
        <dbReference type="RefSeq" id="XP_015078383.1"/>
    </source>
</evidence>
<accession>A0ABM1GZY7</accession>
<feature type="domain" description="Chromo" evidence="1">
    <location>
        <begin position="204"/>
        <end position="258"/>
    </location>
</feature>
<protein>
    <submittedName>
        <fullName evidence="3">Uncharacterized protein LOC107022221</fullName>
    </submittedName>
</protein>
<name>A0ABM1GZY7_SOLPN</name>
<dbReference type="PANTHER" id="PTHR46148:SF60">
    <property type="entry name" value="CHROMO DOMAIN-CONTAINING PROTEIN"/>
    <property type="match status" value="1"/>
</dbReference>
<proteinExistence type="predicted"/>
<dbReference type="RefSeq" id="XP_015078383.1">
    <property type="nucleotide sequence ID" value="XM_015222897.1"/>
</dbReference>
<dbReference type="InterPro" id="IPR000953">
    <property type="entry name" value="Chromo/chromo_shadow_dom"/>
</dbReference>
<evidence type="ECO:0000259" key="1">
    <source>
        <dbReference type="PROSITE" id="PS50013"/>
    </source>
</evidence>
<gene>
    <name evidence="3" type="primary">LOC107022221</name>
</gene>
<dbReference type="InterPro" id="IPR036397">
    <property type="entry name" value="RNaseH_sf"/>
</dbReference>
<dbReference type="SUPFAM" id="SSF53098">
    <property type="entry name" value="Ribonuclease H-like"/>
    <property type="match status" value="1"/>
</dbReference>
<dbReference type="SUPFAM" id="SSF54160">
    <property type="entry name" value="Chromo domain-like"/>
    <property type="match status" value="1"/>
</dbReference>
<evidence type="ECO:0000313" key="2">
    <source>
        <dbReference type="Proteomes" id="UP000694930"/>
    </source>
</evidence>
<dbReference type="InterPro" id="IPR012337">
    <property type="entry name" value="RNaseH-like_sf"/>
</dbReference>
<dbReference type="Gene3D" id="3.30.420.10">
    <property type="entry name" value="Ribonuclease H-like superfamily/Ribonuclease H"/>
    <property type="match status" value="1"/>
</dbReference>
<organism evidence="2 3">
    <name type="scientific">Solanum pennellii</name>
    <name type="common">Tomato</name>
    <name type="synonym">Lycopersicon pennellii</name>
    <dbReference type="NCBI Taxonomy" id="28526"/>
    <lineage>
        <taxon>Eukaryota</taxon>
        <taxon>Viridiplantae</taxon>
        <taxon>Streptophyta</taxon>
        <taxon>Embryophyta</taxon>
        <taxon>Tracheophyta</taxon>
        <taxon>Spermatophyta</taxon>
        <taxon>Magnoliopsida</taxon>
        <taxon>eudicotyledons</taxon>
        <taxon>Gunneridae</taxon>
        <taxon>Pentapetalae</taxon>
        <taxon>asterids</taxon>
        <taxon>lamiids</taxon>
        <taxon>Solanales</taxon>
        <taxon>Solanaceae</taxon>
        <taxon>Solanoideae</taxon>
        <taxon>Solaneae</taxon>
        <taxon>Solanum</taxon>
        <taxon>Solanum subgen. Lycopersicon</taxon>
    </lineage>
</organism>
<dbReference type="PROSITE" id="PS50013">
    <property type="entry name" value="CHROMO_2"/>
    <property type="match status" value="1"/>
</dbReference>
<sequence>MYHDLSQHLVVWDEEGYFRLCFEVFDLQQVKCEHQWPGDRGSLFTSHFWKALQHGLGNQLDMNTAFHPQTDGQSEQTIQVLEDMLRTWPHLRGCMADGVDLRLVGLIRRRWTLLDTDLLRDAMEQVRMIQYRLLTAQSRQKSYADWRFRALVFMEGEVAYKLALPPSLSAVHPVFHVSMLRKYILDESHVLSFNFAELGPNLTYEEEPIAILDRKVRKLRTKEIASVKVQWKHRSVGEATWETESDMRAKYPHLFLSFRLRARILVISSILFFSEEPCGEL</sequence>
<dbReference type="InterPro" id="IPR056924">
    <property type="entry name" value="SH3_Tf2-1"/>
</dbReference>
<dbReference type="PANTHER" id="PTHR46148">
    <property type="entry name" value="CHROMO DOMAIN-CONTAINING PROTEIN"/>
    <property type="match status" value="1"/>
</dbReference>
<dbReference type="Pfam" id="PF24626">
    <property type="entry name" value="SH3_Tf2-1"/>
    <property type="match status" value="1"/>
</dbReference>
<dbReference type="InterPro" id="IPR016197">
    <property type="entry name" value="Chromo-like_dom_sf"/>
</dbReference>
<dbReference type="GeneID" id="107022221"/>